<dbReference type="FunFam" id="1.10.418.10:FF:000006">
    <property type="entry name" value="Filamin-B isoform A"/>
    <property type="match status" value="1"/>
</dbReference>
<dbReference type="FunFam" id="2.60.40.10:FF:000140">
    <property type="entry name" value="FiLamiN (Actin binding protein) homolog"/>
    <property type="match status" value="1"/>
</dbReference>
<dbReference type="PROSITE" id="PS50194">
    <property type="entry name" value="FILAMIN_REPEAT"/>
    <property type="match status" value="21"/>
</dbReference>
<feature type="repeat" description="Filamin" evidence="4">
    <location>
        <begin position="2330"/>
        <end position="2418"/>
    </location>
</feature>
<dbReference type="OrthoDB" id="5334309at2759"/>
<evidence type="ECO:0000256" key="4">
    <source>
        <dbReference type="PROSITE-ProRule" id="PRU00087"/>
    </source>
</evidence>
<feature type="repeat" description="Filamin" evidence="4">
    <location>
        <begin position="790"/>
        <end position="887"/>
    </location>
</feature>
<dbReference type="InterPro" id="IPR013783">
    <property type="entry name" value="Ig-like_fold"/>
</dbReference>
<feature type="repeat" description="Filamin" evidence="4">
    <location>
        <begin position="1707"/>
        <end position="1802"/>
    </location>
</feature>
<feature type="repeat" description="Filamin" evidence="4">
    <location>
        <begin position="1145"/>
        <end position="1237"/>
    </location>
</feature>
<feature type="repeat" description="Filamin" evidence="4">
    <location>
        <begin position="2726"/>
        <end position="2832"/>
    </location>
</feature>
<dbReference type="SUPFAM" id="SSF47576">
    <property type="entry name" value="Calponin-homology domain, CH-domain"/>
    <property type="match status" value="1"/>
</dbReference>
<dbReference type="SMART" id="SM00557">
    <property type="entry name" value="IG_FLMN"/>
    <property type="match status" value="20"/>
</dbReference>
<keyword evidence="2" id="KW-0677">Repeat</keyword>
<dbReference type="GO" id="GO:0030036">
    <property type="term" value="P:actin cytoskeleton organization"/>
    <property type="evidence" value="ECO:0007669"/>
    <property type="project" value="InterPro"/>
</dbReference>
<dbReference type="FunFam" id="2.60.40.10:FF:000096">
    <property type="entry name" value="filamin-C isoform X2"/>
    <property type="match status" value="1"/>
</dbReference>
<dbReference type="Pfam" id="PF00307">
    <property type="entry name" value="CH"/>
    <property type="match status" value="2"/>
</dbReference>
<dbReference type="Proteomes" id="UP000054324">
    <property type="component" value="Unassembled WGS sequence"/>
</dbReference>
<dbReference type="CDD" id="cd21311">
    <property type="entry name" value="CH_dFLNA-like_rpt1"/>
    <property type="match status" value="1"/>
</dbReference>
<feature type="repeat" description="Filamin" evidence="4">
    <location>
        <begin position="384"/>
        <end position="480"/>
    </location>
</feature>
<keyword evidence="8" id="KW-1185">Reference proteome</keyword>
<evidence type="ECO:0000313" key="7">
    <source>
        <dbReference type="EMBL" id="KER31407.1"/>
    </source>
</evidence>
<feature type="repeat" description="Filamin" evidence="4">
    <location>
        <begin position="2834"/>
        <end position="2926"/>
    </location>
</feature>
<feature type="repeat" description="Filamin" evidence="4">
    <location>
        <begin position="2511"/>
        <end position="2611"/>
    </location>
</feature>
<feature type="repeat" description="Filamin" evidence="4">
    <location>
        <begin position="2060"/>
        <end position="2132"/>
    </location>
</feature>
<dbReference type="PROSITE" id="PS00019">
    <property type="entry name" value="ACTININ_1"/>
    <property type="match status" value="1"/>
</dbReference>
<protein>
    <recommendedName>
        <fullName evidence="6">Calponin-homology (CH) domain-containing protein</fullName>
    </recommendedName>
</protein>
<name>A0A074ZZG3_OPIVI</name>
<feature type="region of interest" description="Disordered" evidence="5">
    <location>
        <begin position="1435"/>
        <end position="1468"/>
    </location>
</feature>
<feature type="compositionally biased region" description="Polar residues" evidence="5">
    <location>
        <begin position="1342"/>
        <end position="1366"/>
    </location>
</feature>
<feature type="repeat" description="Filamin" evidence="4">
    <location>
        <begin position="887"/>
        <end position="978"/>
    </location>
</feature>
<dbReference type="InterPro" id="IPR036872">
    <property type="entry name" value="CH_dom_sf"/>
</dbReference>
<feature type="repeat" description="Filamin" evidence="4">
    <location>
        <begin position="1509"/>
        <end position="1602"/>
    </location>
</feature>
<evidence type="ECO:0000256" key="3">
    <source>
        <dbReference type="ARBA" id="ARBA00023203"/>
    </source>
</evidence>
<gene>
    <name evidence="7" type="ORF">T265_02321</name>
</gene>
<dbReference type="InterPro" id="IPR001589">
    <property type="entry name" value="Actinin_actin-bd_CS"/>
</dbReference>
<dbReference type="Pfam" id="PF00630">
    <property type="entry name" value="Filamin"/>
    <property type="match status" value="17"/>
</dbReference>
<feature type="region of interest" description="Disordered" evidence="5">
    <location>
        <begin position="1342"/>
        <end position="1367"/>
    </location>
</feature>
<dbReference type="Gene3D" id="1.10.418.10">
    <property type="entry name" value="Calponin-like domain"/>
    <property type="match status" value="2"/>
</dbReference>
<dbReference type="PROSITE" id="PS50021">
    <property type="entry name" value="CH"/>
    <property type="match status" value="2"/>
</dbReference>
<keyword evidence="3" id="KW-0009">Actin-binding</keyword>
<dbReference type="FunFam" id="2.60.40.10:FF:000007">
    <property type="entry name" value="Filamin-B isoform C"/>
    <property type="match status" value="1"/>
</dbReference>
<evidence type="ECO:0000256" key="2">
    <source>
        <dbReference type="ARBA" id="ARBA00022737"/>
    </source>
</evidence>
<feature type="repeat" description="Filamin" evidence="4">
    <location>
        <begin position="2233"/>
        <end position="2332"/>
    </location>
</feature>
<dbReference type="InterPro" id="IPR001298">
    <property type="entry name" value="Filamin/ABP280_rpt"/>
</dbReference>
<dbReference type="PANTHER" id="PTHR38537">
    <property type="entry name" value="JITTERBUG, ISOFORM N"/>
    <property type="match status" value="1"/>
</dbReference>
<dbReference type="STRING" id="6198.A0A074ZZG3"/>
<dbReference type="FunFam" id="2.60.40.10:FF:000001">
    <property type="entry name" value="Filamin-C isoform b"/>
    <property type="match status" value="1"/>
</dbReference>
<dbReference type="InterPro" id="IPR044801">
    <property type="entry name" value="Filamin"/>
</dbReference>
<dbReference type="InterPro" id="IPR014756">
    <property type="entry name" value="Ig_E-set"/>
</dbReference>
<accession>A0A074ZZG3</accession>
<feature type="repeat" description="Filamin" evidence="4">
    <location>
        <begin position="2421"/>
        <end position="2513"/>
    </location>
</feature>
<evidence type="ECO:0000256" key="1">
    <source>
        <dbReference type="ARBA" id="ARBA00009238"/>
    </source>
</evidence>
<dbReference type="KEGG" id="ovi:T265_02321"/>
<feature type="domain" description="Calponin-homology (CH)" evidence="6">
    <location>
        <begin position="152"/>
        <end position="258"/>
    </location>
</feature>
<reference evidence="7 8" key="1">
    <citation type="submission" date="2013-11" db="EMBL/GenBank/DDBJ databases">
        <title>Opisthorchis viverrini - life in the bile duct.</title>
        <authorList>
            <person name="Young N.D."/>
            <person name="Nagarajan N."/>
            <person name="Lin S.J."/>
            <person name="Korhonen P.K."/>
            <person name="Jex A.R."/>
            <person name="Hall R.S."/>
            <person name="Safavi-Hemami H."/>
            <person name="Kaewkong W."/>
            <person name="Bertrand D."/>
            <person name="Gao S."/>
            <person name="Seet Q."/>
            <person name="Wongkham S."/>
            <person name="Teh B.T."/>
            <person name="Wongkham C."/>
            <person name="Intapan P.M."/>
            <person name="Maleewong W."/>
            <person name="Yang X."/>
            <person name="Hu M."/>
            <person name="Wang Z."/>
            <person name="Hofmann A."/>
            <person name="Sternberg P.W."/>
            <person name="Tan P."/>
            <person name="Wang J."/>
            <person name="Gasser R.B."/>
        </authorList>
    </citation>
    <scope>NUCLEOTIDE SEQUENCE [LARGE SCALE GENOMIC DNA]</scope>
</reference>
<comment type="similarity">
    <text evidence="1">Belongs to the filamin family.</text>
</comment>
<dbReference type="GeneID" id="20316509"/>
<dbReference type="Gene3D" id="2.60.40.10">
    <property type="entry name" value="Immunoglobulins"/>
    <property type="match status" value="20"/>
</dbReference>
<dbReference type="InterPro" id="IPR001715">
    <property type="entry name" value="CH_dom"/>
</dbReference>
<dbReference type="InterPro" id="IPR017868">
    <property type="entry name" value="Filamin/ABP280_repeat-like"/>
</dbReference>
<feature type="repeat" description="Filamin" evidence="4">
    <location>
        <begin position="1911"/>
        <end position="2031"/>
    </location>
</feature>
<feature type="repeat" description="Filamin" evidence="4">
    <location>
        <begin position="982"/>
        <end position="1094"/>
    </location>
</feature>
<feature type="repeat" description="Filamin" evidence="4">
    <location>
        <begin position="482"/>
        <end position="582"/>
    </location>
</feature>
<sequence>MVFHRVHTIKLRSGILFPSAVQPFYCRCSVPFRGVTDEVTARICKARAACANMRHIWRQSDVSLNHKGRVHQATMQAASLYGCAPWPIRAAELRSLQVFDNRCLRTIARPIRMEDRPARHPVAADEAGNSVPVDDHSRMAEKELAEDAQWKLMQRNTFTRWANEHLKKANMHIDNLETDLCDGLRLAALVEVLTNHKFKQLNKKPTFRTQKLENVTKVLKFLEDNEKLRLVSIDSTHIVDSNMKLILGLIWTLIMHYSISLPMWDGDSAIQDDKGPKQRLLGWIKQKMPEPPIKNFTTDWNSGVAIGALVDSCAPGLCPDWCKWDPRHCLKNATEAMTMAEEWLNVPQLIRPEEMINPRVDEKAMMTYISQFPSAHLKEGAPLRPKLDPGRVRAYGAGLEHKGNRINQPCRFNVDTAEAGSGQLEIILLNPKGVRIPCEVVPDKNASYSCTYQPTMEGEHRVIIRYAGQEIRGSPFSVSVEPPIGDPLKVIISGPGIQPTGGNSVGRRSYFTVDTKRAGMGTVECFVVDPHGRRDSVEPRITQPEGEGVFLVEYTPRDVGRHQIFINFGGQKLPNSPYVVTVGPPAAVAALSAIVTMVEQVPKSSSNGEKTKHDITVVTPPISRLLSDRLHSPLALVSTDVLHAEQLNGPSEQTEKLQHSSKDLTKSNGTVQCNGQHTAVENGHNVSQDTNHMNVYLAVDLHAVYLRGQGILPCFDRLPCSSMTSSSSDFLLVGAESPVGNGIHDSSSLCHGETFCATGQNVENASNPDHVALPDSEFMESVWQLREDKPREFNPEFAYATGRGVRPRGIRAQDKVEFQIHTERCGNQASLLATLIRQNGETEQVAVEQLDKDTWNCSYIPRRPGKYCLRVLYGGVDIQNSPFEIIVGPHKTSAIKATGPGLVAGVVNHPIIFSVSCREQSSKIGFSIEGPSEARMDCFNHGDGTARVTYWVTQPGEYAVHILYEDEDIPGSPYMPNILPDSSDVFADRVRVYGPVIEMAKTKFALGKPVEMYIDGLKEALSTVAQRTLADQKLDSVLHIECHDALGTSVPVRYVRRADGSIVYSFTPTTPGTYTIFATVLNIPLKGSPYRVNNFGRPVQVDLSRQADGVYRIEYCPPPNVSDIYFTPMLGSIPVSKSPLHVMVRPAFDTSSIRIIGLEQTVPINTEQQFNVLTCRPASSYVVSLLSVEDPLVSLPCKVTETTDGLLVTFKARESGVFQASIFSGGQTITDPVTFTVINSQRVHVSIFANDKSDIPEGTNGFDLRPSETELPTTVGVVSKEIMKPRFISFDSRYMKAFCLTESDVPPSEKNFVAEVSWDCSLLKKANFNDCLRPAEETSASICNTHTSPDQCTKSNEPPSNASGESSLDGFAVMASLTKPGKDDPPVRKLFNVRITGRSETDCQDESLFSENVDIHQIMTYTVLTDPVMQQLEHQSSTTQLIDGSALAKGESDDTTGSDGSSSNFGRYPPRPFITDIEKSCFTLAYRAFHSSLNHQTVLVAKSSWPQCLPDHPASTVTAAGSGLERAVATQISVFTIDSRSAPPAPLGVTVTGPSEAKIICIDNGDGTCDVSYNPPLPGRYTISVIYNGEAHISGSPFFVQAYPVGKIDLSTDEIRTHGVGVEADGVYKASYVKFTVDASEIDKVGEGVISAILTAPDGERLACQTTNNNDGTYTCSYTPLEEGAHQIDVSYEGVQVPGSPFNIRVIPGCDPNRVKVYGKGLENGPHLCPGESAEFTVDLTGAGQGGLGLAVEGPSEAPIRCRDNRDGTCTVFYTPKEPGQYSIFVRFNDTNVPNSPFYVDVKTKVDPSQVQCYGPGLESGLLRAGWPAYFTVDTKKAGDAKLQVRYTPKPGGETRPAHIQPLGAAAGKDISQPQHYHKITYTPEAEGLCHIEVLYDGEHVPGSPFLVQIRKSCEPERVRVLGPGVDGPVLASLPVTFTVDARDAGMGDLTLGLTDPRGQSVPVRVVPLPVDNESIVTNGAVPSVTSLASGDVSDTGLLSCTYEPYLVGPHNIHVMFAGVEVDNSPFVIQSVPTGRADLCSIEDPISEIVPIETENVIRVNIAQGGTGRLTCQVVQPATKPGVSATLLPVESEENSDGIVSVYYTPKQLGELCVELRFGGQLIPGGEFTQKVVTREEAAKPAKATSQFRSVEFRLPAPRGDADVECMVVRPSGTHQHVTPTINPDDTITIMYDPVEQGMHELHVNGITRAKPGDIRSSTVAMPLQGSPYRFFVDFVTTGHVTAYGPGLSHGVTNQPAEFTINTKDAGGVRISSKIGGLSLSVEGPSKAEIKCDEHDDGTCTVRYYPSAPGDYQVAIKFKDQHISGSPFPAKIIGDTYTRAQLNLGATSDIALEAFGDDISTLTANVQSVSGREEPCVLKRLPNNRLGISFTPREIGEHLISVYQAGEHITNSPFRIRISEKEIGDPRRVRVTGPGLISGVANQPNHFTVDTRDAGYAGLSLSIEGPSKAEIDCQDNHDGTCSVMYLPTEPGMYIINVKYADVHVPNSPFTVDVGGKSLSRVTERITRRREASTVTTVGSRCELSLRVADTTLRDMTASVTAPSGDTYPCEIVQVDADHYNIKFVPQEMGEHLVSVKHRGINIAGSPFQFTVGPITDGVAHKVRATGPNLQRGFTNAINEFTIYTREAGAGTLAIAIEGPSRAGIDCVERADGSSVVSYQVSLPGTYHCSIKFNDVHIPYSPFAIQIADSGRTGRVASYAVPSQVSGLQETAPVGSEEFPSQIGRPVAFTVHHQLVGGQVLRARVQAPSGLIEEAGIQQVDRDQFVVRFVPMESGPHFVYVHIVPVEMNDMNVELGPGSPYPPLEGSPFRLVISHQPADPSMVHANGEGLRRGRVGEKNTFFVHTANAGSGVLNVTVDGPSKVTLTTQEQDEGYSFSYVPTAPGSYEISIKYGGNHHINGSPFKAEITGSIRSPTVLNSRVADRTSNVVLETIEKSIVDYQASRVSQNLRDNQADRVRCEGMGLKRADIQGVNYFTVDASDAGTEILLVGICGPTRPFEEVKVNHLGNNRYSVSYRVNEKGRHWLLVKWGDHHVPGSPFTVDVP</sequence>
<dbReference type="SUPFAM" id="SSF81296">
    <property type="entry name" value="E set domains"/>
    <property type="match status" value="21"/>
</dbReference>
<feature type="repeat" description="Filamin" evidence="4">
    <location>
        <begin position="1803"/>
        <end position="1910"/>
    </location>
</feature>
<evidence type="ECO:0000256" key="5">
    <source>
        <dbReference type="SAM" id="MobiDB-lite"/>
    </source>
</evidence>
<feature type="repeat" description="Filamin" evidence="4">
    <location>
        <begin position="2968"/>
        <end position="3062"/>
    </location>
</feature>
<feature type="domain" description="Calponin-homology (CH)" evidence="6">
    <location>
        <begin position="274"/>
        <end position="377"/>
    </location>
</feature>
<feature type="repeat" description="Filamin" evidence="4">
    <location>
        <begin position="2149"/>
        <end position="2233"/>
    </location>
</feature>
<dbReference type="GO" id="GO:0051015">
    <property type="term" value="F:actin filament binding"/>
    <property type="evidence" value="ECO:0007669"/>
    <property type="project" value="InterPro"/>
</dbReference>
<dbReference type="CTD" id="20316509"/>
<evidence type="ECO:0000259" key="6">
    <source>
        <dbReference type="PROSITE" id="PS50021"/>
    </source>
</evidence>
<feature type="repeat" description="Filamin" evidence="4">
    <location>
        <begin position="1607"/>
        <end position="1706"/>
    </location>
</feature>
<dbReference type="EMBL" id="KL596646">
    <property type="protein sequence ID" value="KER31407.1"/>
    <property type="molecule type" value="Genomic_DNA"/>
</dbReference>
<evidence type="ECO:0000313" key="8">
    <source>
        <dbReference type="Proteomes" id="UP000054324"/>
    </source>
</evidence>
<dbReference type="PANTHER" id="PTHR38537:SF8">
    <property type="entry name" value="FILAMIN-A"/>
    <property type="match status" value="1"/>
</dbReference>
<proteinExistence type="inferred from homology"/>
<feature type="repeat" description="Filamin" evidence="4">
    <location>
        <begin position="2614"/>
        <end position="2706"/>
    </location>
</feature>
<organism evidence="7 8">
    <name type="scientific">Opisthorchis viverrini</name>
    <name type="common">Southeast Asian liver fluke</name>
    <dbReference type="NCBI Taxonomy" id="6198"/>
    <lineage>
        <taxon>Eukaryota</taxon>
        <taxon>Metazoa</taxon>
        <taxon>Spiralia</taxon>
        <taxon>Lophotrochozoa</taxon>
        <taxon>Platyhelminthes</taxon>
        <taxon>Trematoda</taxon>
        <taxon>Digenea</taxon>
        <taxon>Opisthorchiida</taxon>
        <taxon>Opisthorchiata</taxon>
        <taxon>Opisthorchiidae</taxon>
        <taxon>Opisthorchis</taxon>
    </lineage>
</organism>
<dbReference type="SMART" id="SM00033">
    <property type="entry name" value="CH"/>
    <property type="match status" value="2"/>
</dbReference>
<dbReference type="RefSeq" id="XP_009164799.1">
    <property type="nucleotide sequence ID" value="XM_009166535.1"/>
</dbReference>